<comment type="caution">
    <text evidence="1">The sequence shown here is derived from an EMBL/GenBank/DDBJ whole genome shotgun (WGS) entry which is preliminary data.</text>
</comment>
<sequence length="74" mass="8456">MELRIGIKHSPRELSFETAQSSAEVEELVTRAISNDDKLVRFVDDKERAYLVKTDDILYVELGADQTRRVGFIA</sequence>
<reference evidence="1 2" key="1">
    <citation type="submission" date="2022-04" db="EMBL/GenBank/DDBJ databases">
        <title>Human microbiome associated bacterial genomes.</title>
        <authorList>
            <person name="Sandstrom S."/>
            <person name="Salamzade R."/>
            <person name="Kalan L.R."/>
        </authorList>
    </citation>
    <scope>NUCLEOTIDE SEQUENCE [LARGE SCALE GENOMIC DNA]</scope>
    <source>
        <strain evidence="2">p3-SID1799</strain>
    </source>
</reference>
<evidence type="ECO:0000313" key="2">
    <source>
        <dbReference type="Proteomes" id="UP001525379"/>
    </source>
</evidence>
<organism evidence="1 2">
    <name type="scientific">Pseudoclavibacter albus</name>
    <dbReference type="NCBI Taxonomy" id="272241"/>
    <lineage>
        <taxon>Bacteria</taxon>
        <taxon>Bacillati</taxon>
        <taxon>Actinomycetota</taxon>
        <taxon>Actinomycetes</taxon>
        <taxon>Micrococcales</taxon>
        <taxon>Microbacteriaceae</taxon>
        <taxon>Pseudoclavibacter</taxon>
    </lineage>
</organism>
<protein>
    <submittedName>
        <fullName evidence="1">DUF3107 domain-containing protein</fullName>
    </submittedName>
</protein>
<keyword evidence="2" id="KW-1185">Reference proteome</keyword>
<dbReference type="EMBL" id="JALXSQ010000030">
    <property type="protein sequence ID" value="MCT2043225.1"/>
    <property type="molecule type" value="Genomic_DNA"/>
</dbReference>
<name>A0ABT2HY36_9MICO</name>
<accession>A0ABT2HY36</accession>
<dbReference type="Proteomes" id="UP001525379">
    <property type="component" value="Unassembled WGS sequence"/>
</dbReference>
<proteinExistence type="predicted"/>
<evidence type="ECO:0000313" key="1">
    <source>
        <dbReference type="EMBL" id="MCT2043225.1"/>
    </source>
</evidence>
<gene>
    <name evidence="1" type="ORF">M3D15_07765</name>
</gene>
<dbReference type="Pfam" id="PF11305">
    <property type="entry name" value="DUF3107"/>
    <property type="match status" value="1"/>
</dbReference>
<dbReference type="RefSeq" id="WP_206394575.1">
    <property type="nucleotide sequence ID" value="NZ_JAFDPW010000001.1"/>
</dbReference>
<dbReference type="InterPro" id="IPR021456">
    <property type="entry name" value="DUF3107"/>
</dbReference>